<name>A0AA87ZPB5_FICCA</name>
<dbReference type="AlphaFoldDB" id="A0AA87ZPB5"/>
<dbReference type="Gramene" id="FCD_00020892-RA">
    <property type="protein sequence ID" value="FCD_00020892-RA:cds"/>
    <property type="gene ID" value="FCD_00020892"/>
</dbReference>
<evidence type="ECO:0000313" key="1">
    <source>
        <dbReference type="EMBL" id="GMN39903.1"/>
    </source>
</evidence>
<accession>A0AA87ZPB5</accession>
<comment type="caution">
    <text evidence="1">The sequence shown here is derived from an EMBL/GenBank/DDBJ whole genome shotgun (WGS) entry which is preliminary data.</text>
</comment>
<protein>
    <submittedName>
        <fullName evidence="1">Uncharacterized protein</fullName>
    </submittedName>
</protein>
<dbReference type="EMBL" id="BTGU01000010">
    <property type="protein sequence ID" value="GMN39903.1"/>
    <property type="molecule type" value="Genomic_DNA"/>
</dbReference>
<sequence length="88" mass="9837">MSSNAVDVAQLTEPLIDVKWSRQCQLPWCLVWNCTRGKRTNFDSSIFLQPTINVATKPSMSRAPVDIAPLASHFEHPLTVGRAPYIVN</sequence>
<keyword evidence="2" id="KW-1185">Reference proteome</keyword>
<evidence type="ECO:0000313" key="2">
    <source>
        <dbReference type="Proteomes" id="UP001187192"/>
    </source>
</evidence>
<proteinExistence type="predicted"/>
<reference evidence="1" key="1">
    <citation type="submission" date="2023-07" db="EMBL/GenBank/DDBJ databases">
        <title>draft genome sequence of fig (Ficus carica).</title>
        <authorList>
            <person name="Takahashi T."/>
            <person name="Nishimura K."/>
        </authorList>
    </citation>
    <scope>NUCLEOTIDE SEQUENCE</scope>
</reference>
<dbReference type="Proteomes" id="UP001187192">
    <property type="component" value="Unassembled WGS sequence"/>
</dbReference>
<gene>
    <name evidence="1" type="ORF">TIFTF001_009125</name>
</gene>
<organism evidence="1 2">
    <name type="scientific">Ficus carica</name>
    <name type="common">Common fig</name>
    <dbReference type="NCBI Taxonomy" id="3494"/>
    <lineage>
        <taxon>Eukaryota</taxon>
        <taxon>Viridiplantae</taxon>
        <taxon>Streptophyta</taxon>
        <taxon>Embryophyta</taxon>
        <taxon>Tracheophyta</taxon>
        <taxon>Spermatophyta</taxon>
        <taxon>Magnoliopsida</taxon>
        <taxon>eudicotyledons</taxon>
        <taxon>Gunneridae</taxon>
        <taxon>Pentapetalae</taxon>
        <taxon>rosids</taxon>
        <taxon>fabids</taxon>
        <taxon>Rosales</taxon>
        <taxon>Moraceae</taxon>
        <taxon>Ficeae</taxon>
        <taxon>Ficus</taxon>
    </lineage>
</organism>